<feature type="compositionally biased region" description="Basic and acidic residues" evidence="1">
    <location>
        <begin position="115"/>
        <end position="140"/>
    </location>
</feature>
<evidence type="ECO:0008006" key="4">
    <source>
        <dbReference type="Google" id="ProtNLM"/>
    </source>
</evidence>
<proteinExistence type="predicted"/>
<evidence type="ECO:0000313" key="3">
    <source>
        <dbReference type="Proteomes" id="UP001189429"/>
    </source>
</evidence>
<organism evidence="2 3">
    <name type="scientific">Prorocentrum cordatum</name>
    <dbReference type="NCBI Taxonomy" id="2364126"/>
    <lineage>
        <taxon>Eukaryota</taxon>
        <taxon>Sar</taxon>
        <taxon>Alveolata</taxon>
        <taxon>Dinophyceae</taxon>
        <taxon>Prorocentrales</taxon>
        <taxon>Prorocentraceae</taxon>
        <taxon>Prorocentrum</taxon>
    </lineage>
</organism>
<keyword evidence="3" id="KW-1185">Reference proteome</keyword>
<evidence type="ECO:0000256" key="1">
    <source>
        <dbReference type="SAM" id="MobiDB-lite"/>
    </source>
</evidence>
<comment type="caution">
    <text evidence="2">The sequence shown here is derived from an EMBL/GenBank/DDBJ whole genome shotgun (WGS) entry which is preliminary data.</text>
</comment>
<feature type="compositionally biased region" description="Low complexity" evidence="1">
    <location>
        <begin position="496"/>
        <end position="508"/>
    </location>
</feature>
<dbReference type="EMBL" id="CAUYUJ010018053">
    <property type="protein sequence ID" value="CAK0880244.1"/>
    <property type="molecule type" value="Genomic_DNA"/>
</dbReference>
<feature type="region of interest" description="Disordered" evidence="1">
    <location>
        <begin position="1"/>
        <end position="35"/>
    </location>
</feature>
<feature type="non-terminal residue" evidence="2">
    <location>
        <position position="855"/>
    </location>
</feature>
<evidence type="ECO:0000313" key="2">
    <source>
        <dbReference type="EMBL" id="CAK0880244.1"/>
    </source>
</evidence>
<sequence>MAEPAMPGKGFASVARPNGGRGAPSVLPGGPGAPGGVPHHYIGAPEGWHQTSIATAPRIAAQQAPPEASFQMISTASLVAAYPSYGADPPLQGPQGQAKGYSMGPTSPDPWTETPEAKQARDRRRREAEEAAKREKDRLARDGWTAAGRKSWGGKDQNWVDDDQKWDKGGQKCQAFQGYFGIEWKGEENGQEITEVQRQKDGEALLLLGLAMEIAMVQALAEAVRASVGDAHLDPAPQEVRVVRSGPTAGGTGGDPPQTLWRTFPPIPSAQTCGGAGVDRSVVVLWPRACTYDKVNARIRVFSVGLHGTVQGLQDQAAAGGPFTAGQRVEYRSSGGGWIPAVVQEVHPDGSYKLDCKPRAPADAVRAVAASPRAPAPVSLAFQAEEMVEYFSASQKEWMKARVLAANADGTYDLDCKAGVPESKLRKMLAPTPREASRSAASPRPAAAKFQVGEMVEYFSASQKEWMRAKVTAVRADGMYDLDCKPGVSEDKLRKAGSAPSSAPGSPGTVVGGLGSPGTASPGTVVGGLGTGADGAELGLVPGASYKAGQMVEYFSASQQAWLKAKVLRVHTNGTYDLDCKAGVDAGKIRPLGPPSPGPPTGALRAAGVGSPGTLPGGLGTVTAAALAAGSSSPPPGGGAFGPGQFVEYFSASQQAWMRAKVTALNADGTFNLDCKPNVTQDKIRPLPSVSTQSVVRAAAGAQAGASEAMYKAGQTLEYFSASLQGYMKAKVLRANPDGTYDLDCKAGVPEGKLRGLTAMQERDEVASVASMASSAARVASMQERDKLARVASTASADGGFGEDPANRASLEEAGAASAGDHRLNWPAARSPFEEDDAGRQSVMMRRKSSQPARS</sequence>
<gene>
    <name evidence="2" type="ORF">PCOR1329_LOCUS63447</name>
</gene>
<feature type="region of interest" description="Disordered" evidence="1">
    <location>
        <begin position="88"/>
        <end position="140"/>
    </location>
</feature>
<dbReference type="Proteomes" id="UP001189429">
    <property type="component" value="Unassembled WGS sequence"/>
</dbReference>
<feature type="region of interest" description="Disordered" evidence="1">
    <location>
        <begin position="791"/>
        <end position="855"/>
    </location>
</feature>
<reference evidence="2" key="1">
    <citation type="submission" date="2023-10" db="EMBL/GenBank/DDBJ databases">
        <authorList>
            <person name="Chen Y."/>
            <person name="Shah S."/>
            <person name="Dougan E. K."/>
            <person name="Thang M."/>
            <person name="Chan C."/>
        </authorList>
    </citation>
    <scope>NUCLEOTIDE SEQUENCE [LARGE SCALE GENOMIC DNA]</scope>
</reference>
<accession>A0ABN9W2H0</accession>
<name>A0ABN9W2H0_9DINO</name>
<feature type="region of interest" description="Disordered" evidence="1">
    <location>
        <begin position="491"/>
        <end position="526"/>
    </location>
</feature>
<protein>
    <recommendedName>
        <fullName evidence="4">Tudor domain-containing protein</fullName>
    </recommendedName>
</protein>